<dbReference type="EMBL" id="JAWXYG010000008">
    <property type="protein sequence ID" value="KAK4264307.1"/>
    <property type="molecule type" value="Genomic_DNA"/>
</dbReference>
<keyword evidence="7" id="KW-1185">Reference proteome</keyword>
<accession>A0AAE1MED4</accession>
<dbReference type="SUPFAM" id="SSF50494">
    <property type="entry name" value="Trypsin-like serine proteases"/>
    <property type="match status" value="1"/>
</dbReference>
<evidence type="ECO:0000313" key="6">
    <source>
        <dbReference type="EMBL" id="KAK4264307.1"/>
    </source>
</evidence>
<dbReference type="Gene3D" id="2.30.42.10">
    <property type="match status" value="1"/>
</dbReference>
<dbReference type="GO" id="GO:0006508">
    <property type="term" value="P:proteolysis"/>
    <property type="evidence" value="ECO:0007669"/>
    <property type="project" value="UniProtKB-KW"/>
</dbReference>
<dbReference type="SUPFAM" id="SSF50156">
    <property type="entry name" value="PDZ domain-like"/>
    <property type="match status" value="1"/>
</dbReference>
<protein>
    <recommendedName>
        <fullName evidence="5">PDZ domain-containing protein</fullName>
    </recommendedName>
</protein>
<dbReference type="InterPro" id="IPR043504">
    <property type="entry name" value="Peptidase_S1_PA_chymotrypsin"/>
</dbReference>
<comment type="caution">
    <text evidence="6">The sequence shown here is derived from an EMBL/GenBank/DDBJ whole genome shotgun (WGS) entry which is preliminary data.</text>
</comment>
<keyword evidence="3" id="KW-0378">Hydrolase</keyword>
<evidence type="ECO:0000256" key="4">
    <source>
        <dbReference type="ARBA" id="ARBA00022825"/>
    </source>
</evidence>
<dbReference type="InterPro" id="IPR041517">
    <property type="entry name" value="DEGP_PDZ"/>
</dbReference>
<dbReference type="GO" id="GO:0004252">
    <property type="term" value="F:serine-type endopeptidase activity"/>
    <property type="evidence" value="ECO:0007669"/>
    <property type="project" value="InterPro"/>
</dbReference>
<dbReference type="InterPro" id="IPR001478">
    <property type="entry name" value="PDZ"/>
</dbReference>
<dbReference type="PROSITE" id="PS50106">
    <property type="entry name" value="PDZ"/>
    <property type="match status" value="1"/>
</dbReference>
<dbReference type="PRINTS" id="PR00834">
    <property type="entry name" value="PROTEASES2C"/>
</dbReference>
<dbReference type="Pfam" id="PF13180">
    <property type="entry name" value="PDZ_2"/>
    <property type="match status" value="1"/>
</dbReference>
<dbReference type="PANTHER" id="PTHR45980:SF18">
    <property type="entry name" value="PROTEASE DO-LIKE 9"/>
    <property type="match status" value="1"/>
</dbReference>
<dbReference type="Gene3D" id="3.20.190.20">
    <property type="match status" value="1"/>
</dbReference>
<keyword evidence="4" id="KW-0720">Serine protease</keyword>
<evidence type="ECO:0000256" key="2">
    <source>
        <dbReference type="ARBA" id="ARBA00022670"/>
    </source>
</evidence>
<keyword evidence="2" id="KW-0645">Protease</keyword>
<organism evidence="6 7">
    <name type="scientific">Acacia crassicarpa</name>
    <name type="common">northern wattle</name>
    <dbReference type="NCBI Taxonomy" id="499986"/>
    <lineage>
        <taxon>Eukaryota</taxon>
        <taxon>Viridiplantae</taxon>
        <taxon>Streptophyta</taxon>
        <taxon>Embryophyta</taxon>
        <taxon>Tracheophyta</taxon>
        <taxon>Spermatophyta</taxon>
        <taxon>Magnoliopsida</taxon>
        <taxon>eudicotyledons</taxon>
        <taxon>Gunneridae</taxon>
        <taxon>Pentapetalae</taxon>
        <taxon>rosids</taxon>
        <taxon>fabids</taxon>
        <taxon>Fabales</taxon>
        <taxon>Fabaceae</taxon>
        <taxon>Caesalpinioideae</taxon>
        <taxon>mimosoid clade</taxon>
        <taxon>Acacieae</taxon>
        <taxon>Acacia</taxon>
    </lineage>
</organism>
<sequence>MGHSKRKKGTKMDPRVMDSVVRVSCVHSPPNFSQPWQRMKPYNSSSTGFVISGRRVLTNAHSVEHYTLVMLKKRGSDTNYLATVLAIGTECDIAMLTVADDKFWDGMSPVEFGEDLPTLLDTVTVVGYLIGRDFISVTRGLLAHIQIISYIHGSTKLLGLQIDAAINPGNYGGPAFNDTGSCVGIVFQPVDEKNRVHLIPTPVIKHFIRDYEKNGAYTGFPALGIEWQKMRNELRMTMGMGSDIKGIRIKRIDPSAPAYGVLKPSDVILSFDGVDVANDGTVLFRPRGHINFSYLISQKYTGDNIVVKVLRNSEIYEFDVTLSCKKLIPAYSQGRSPSYYIIAGFVFTAVSVPYLHSEYGEDYNIKAPIKLLDKLDSMPKSPDEQLVVISQVLVDDINFGYEDITNNQVLAFNGKPIKNLKSLASLVENCNDEHLEFSLEDDQIVALRTARAKDATLDILDTYCIPSAMSDDLLPYLLKCSNM</sequence>
<feature type="domain" description="PDZ" evidence="5">
    <location>
        <begin position="224"/>
        <end position="278"/>
    </location>
</feature>
<gene>
    <name evidence="6" type="ORF">QN277_025505</name>
</gene>
<evidence type="ECO:0000313" key="7">
    <source>
        <dbReference type="Proteomes" id="UP001293593"/>
    </source>
</evidence>
<dbReference type="Pfam" id="PF13365">
    <property type="entry name" value="Trypsin_2"/>
    <property type="match status" value="1"/>
</dbReference>
<name>A0AAE1MED4_9FABA</name>
<dbReference type="Gene3D" id="2.40.10.10">
    <property type="entry name" value="Trypsin-like serine proteases"/>
    <property type="match status" value="2"/>
</dbReference>
<dbReference type="InterPro" id="IPR009003">
    <property type="entry name" value="Peptidase_S1_PA"/>
</dbReference>
<proteinExistence type="inferred from homology"/>
<reference evidence="6" key="1">
    <citation type="submission" date="2023-10" db="EMBL/GenBank/DDBJ databases">
        <title>Chromosome-level genome of the transformable northern wattle, Acacia crassicarpa.</title>
        <authorList>
            <person name="Massaro I."/>
            <person name="Sinha N.R."/>
            <person name="Poethig S."/>
            <person name="Leichty A.R."/>
        </authorList>
    </citation>
    <scope>NUCLEOTIDE SEQUENCE</scope>
    <source>
        <strain evidence="6">Acra3RX</strain>
        <tissue evidence="6">Leaf</tissue>
    </source>
</reference>
<dbReference type="Proteomes" id="UP001293593">
    <property type="component" value="Unassembled WGS sequence"/>
</dbReference>
<dbReference type="Pfam" id="PF17815">
    <property type="entry name" value="PDZ_3"/>
    <property type="match status" value="1"/>
</dbReference>
<dbReference type="PANTHER" id="PTHR45980">
    <property type="match status" value="1"/>
</dbReference>
<dbReference type="InterPro" id="IPR001940">
    <property type="entry name" value="Peptidase_S1C"/>
</dbReference>
<comment type="similarity">
    <text evidence="1">Belongs to the peptidase S1C family.</text>
</comment>
<dbReference type="AlphaFoldDB" id="A0AAE1MED4"/>
<dbReference type="InterPro" id="IPR046449">
    <property type="entry name" value="DEGP_PDZ_sf"/>
</dbReference>
<dbReference type="InterPro" id="IPR036034">
    <property type="entry name" value="PDZ_sf"/>
</dbReference>
<evidence type="ECO:0000256" key="3">
    <source>
        <dbReference type="ARBA" id="ARBA00022801"/>
    </source>
</evidence>
<evidence type="ECO:0000256" key="1">
    <source>
        <dbReference type="ARBA" id="ARBA00010541"/>
    </source>
</evidence>
<evidence type="ECO:0000259" key="5">
    <source>
        <dbReference type="PROSITE" id="PS50106"/>
    </source>
</evidence>